<evidence type="ECO:0000313" key="2">
    <source>
        <dbReference type="Proteomes" id="UP001565368"/>
    </source>
</evidence>
<protein>
    <recommendedName>
        <fullName evidence="3">F-box domain-containing protein</fullName>
    </recommendedName>
</protein>
<sequence>MPARAVRAPAGADTPALAPSPDPRALALNVPHIVDAILASVPRATLLSCLRVNRKLHAAAGKHLYHTVRVDQRNLGSFFRGALLPGAAPSLPWLSSAVRPTAASFKTALLAHVRVLALGTHDPVPGVCTPNPTRRPRVLSLGTCPAGPAHTLLQAICAPGPAALLPNLHTLRIVRAHDASGHRLSPLCGRANYCHLVGKLAPRKLVVRNLDEREDYLPSLFPLPAVDEIVWVLPSDRTRYRDREVTRPGNELALITTRRAKFIFHDTWEVWAPKAVTRFGGASISRSVWVDVLLEVSQSGAESVVVLPWLFHFIPSETSLGDELPRWRRFLPEASTLDEMTAHVNRVTSQSPHPAVIKQRAYEALDPAERAQELDDSVPPALPPVLGLRGSVRDPTTPPTLNMVVECLIA</sequence>
<evidence type="ECO:0008006" key="3">
    <source>
        <dbReference type="Google" id="ProtNLM"/>
    </source>
</evidence>
<dbReference type="EMBL" id="JBBXJM010000004">
    <property type="protein sequence ID" value="KAL1408035.1"/>
    <property type="molecule type" value="Genomic_DNA"/>
</dbReference>
<proteinExistence type="predicted"/>
<organism evidence="1 2">
    <name type="scientific">Vanrija albida</name>
    <dbReference type="NCBI Taxonomy" id="181172"/>
    <lineage>
        <taxon>Eukaryota</taxon>
        <taxon>Fungi</taxon>
        <taxon>Dikarya</taxon>
        <taxon>Basidiomycota</taxon>
        <taxon>Agaricomycotina</taxon>
        <taxon>Tremellomycetes</taxon>
        <taxon>Trichosporonales</taxon>
        <taxon>Trichosporonaceae</taxon>
        <taxon>Vanrija</taxon>
    </lineage>
</organism>
<comment type="caution">
    <text evidence="1">The sequence shown here is derived from an EMBL/GenBank/DDBJ whole genome shotgun (WGS) entry which is preliminary data.</text>
</comment>
<gene>
    <name evidence="1" type="ORF">Q8F55_004832</name>
</gene>
<accession>A0ABR3Q078</accession>
<dbReference type="GeneID" id="95985875"/>
<reference evidence="1 2" key="1">
    <citation type="submission" date="2023-08" db="EMBL/GenBank/DDBJ databases">
        <title>Annotated Genome Sequence of Vanrija albida AlHP1.</title>
        <authorList>
            <person name="Herzog R."/>
        </authorList>
    </citation>
    <scope>NUCLEOTIDE SEQUENCE [LARGE SCALE GENOMIC DNA]</scope>
    <source>
        <strain evidence="1 2">AlHP1</strain>
    </source>
</reference>
<dbReference type="RefSeq" id="XP_069207979.1">
    <property type="nucleotide sequence ID" value="XM_069353337.1"/>
</dbReference>
<evidence type="ECO:0000313" key="1">
    <source>
        <dbReference type="EMBL" id="KAL1408035.1"/>
    </source>
</evidence>
<keyword evidence="2" id="KW-1185">Reference proteome</keyword>
<name>A0ABR3Q078_9TREE</name>
<dbReference type="Proteomes" id="UP001565368">
    <property type="component" value="Unassembled WGS sequence"/>
</dbReference>